<gene>
    <name evidence="2" type="ORF">B0H66DRAFT_555776</name>
</gene>
<accession>A0AAE0IDG0</accession>
<dbReference type="PANTHER" id="PTHR36459">
    <property type="entry name" value="ORF"/>
    <property type="match status" value="1"/>
</dbReference>
<keyword evidence="3" id="KW-1185">Reference proteome</keyword>
<reference evidence="2" key="1">
    <citation type="journal article" date="2023" name="Mol. Phylogenet. Evol.">
        <title>Genome-scale phylogeny and comparative genomics of the fungal order Sordariales.</title>
        <authorList>
            <person name="Hensen N."/>
            <person name="Bonometti L."/>
            <person name="Westerberg I."/>
            <person name="Brannstrom I.O."/>
            <person name="Guillou S."/>
            <person name="Cros-Aarteil S."/>
            <person name="Calhoun S."/>
            <person name="Haridas S."/>
            <person name="Kuo A."/>
            <person name="Mondo S."/>
            <person name="Pangilinan J."/>
            <person name="Riley R."/>
            <person name="LaButti K."/>
            <person name="Andreopoulos B."/>
            <person name="Lipzen A."/>
            <person name="Chen C."/>
            <person name="Yan M."/>
            <person name="Daum C."/>
            <person name="Ng V."/>
            <person name="Clum A."/>
            <person name="Steindorff A."/>
            <person name="Ohm R.A."/>
            <person name="Martin F."/>
            <person name="Silar P."/>
            <person name="Natvig D.O."/>
            <person name="Lalanne C."/>
            <person name="Gautier V."/>
            <person name="Ament-Velasquez S.L."/>
            <person name="Kruys A."/>
            <person name="Hutchinson M.I."/>
            <person name="Powell A.J."/>
            <person name="Barry K."/>
            <person name="Miller A.N."/>
            <person name="Grigoriev I.V."/>
            <person name="Debuchy R."/>
            <person name="Gladieux P."/>
            <person name="Hiltunen Thoren M."/>
            <person name="Johannesson H."/>
        </authorList>
    </citation>
    <scope>NUCLEOTIDE SEQUENCE</scope>
    <source>
        <strain evidence="2">CBS 118394</strain>
    </source>
</reference>
<dbReference type="Pfam" id="PF00487">
    <property type="entry name" value="FA_desaturase"/>
    <property type="match status" value="1"/>
</dbReference>
<dbReference type="InterPro" id="IPR005804">
    <property type="entry name" value="FA_desaturase_dom"/>
</dbReference>
<dbReference type="PANTHER" id="PTHR36459:SF1">
    <property type="entry name" value="FATTY ACID DESATURASE DOMAIN-CONTAINING PROTEIN-RELATED"/>
    <property type="match status" value="1"/>
</dbReference>
<dbReference type="GO" id="GO:0006629">
    <property type="term" value="P:lipid metabolic process"/>
    <property type="evidence" value="ECO:0007669"/>
    <property type="project" value="InterPro"/>
</dbReference>
<evidence type="ECO:0000259" key="1">
    <source>
        <dbReference type="Pfam" id="PF00487"/>
    </source>
</evidence>
<name>A0AAE0IDG0_9PEZI</name>
<feature type="domain" description="Fatty acid desaturase" evidence="1">
    <location>
        <begin position="137"/>
        <end position="366"/>
    </location>
</feature>
<proteinExistence type="predicted"/>
<evidence type="ECO:0000313" key="2">
    <source>
        <dbReference type="EMBL" id="KAK3323080.1"/>
    </source>
</evidence>
<evidence type="ECO:0000313" key="3">
    <source>
        <dbReference type="Proteomes" id="UP001283341"/>
    </source>
</evidence>
<organism evidence="2 3">
    <name type="scientific">Apodospora peruviana</name>
    <dbReference type="NCBI Taxonomy" id="516989"/>
    <lineage>
        <taxon>Eukaryota</taxon>
        <taxon>Fungi</taxon>
        <taxon>Dikarya</taxon>
        <taxon>Ascomycota</taxon>
        <taxon>Pezizomycotina</taxon>
        <taxon>Sordariomycetes</taxon>
        <taxon>Sordariomycetidae</taxon>
        <taxon>Sordariales</taxon>
        <taxon>Lasiosphaeriaceae</taxon>
        <taxon>Apodospora</taxon>
    </lineage>
</organism>
<comment type="caution">
    <text evidence="2">The sequence shown here is derived from an EMBL/GenBank/DDBJ whole genome shotgun (WGS) entry which is preliminary data.</text>
</comment>
<sequence>MGSPEGIVFDARLTRPDRLVLQQLCNDISASSAANKNEGNDNDSTDDTGNAQTVAALRALNDPKDARFEPTVFTTWDIDEIRSSRFMPGFVLRLLESYISWARHVVRTETDVVMVTHLLLYFCTSLPSAILLFCRFSWLHAVGHLAMQGYYMGPYTLLKHQHIHMRGVLDKRFEVVDQGFPYFMDLLMGHTWHSYFYHHVKHHHVEGNGPDDLSSTIRYQRDEPRDFAIYVLRFLLLAWVELPRYFFSKNKTLLGCKAAFWETSSYLTIYLAWKINPRAAVFVFLLPLFCMRVAMMVGNWGQHAFVDEEEPDSDYRSSITLVDVPSNRFCYNDGYHTSHHLNPLRHWRDHPAAFMAGKGEYARQQALVFHDIDYIFITVNLLRKNYEHLARCLVPIGDKQIAMTLDERVAMLKRHTRRFTEEEIIKKYKLTPAAAAK</sequence>
<dbReference type="AlphaFoldDB" id="A0AAE0IDG0"/>
<reference evidence="2" key="2">
    <citation type="submission" date="2023-06" db="EMBL/GenBank/DDBJ databases">
        <authorList>
            <consortium name="Lawrence Berkeley National Laboratory"/>
            <person name="Haridas S."/>
            <person name="Hensen N."/>
            <person name="Bonometti L."/>
            <person name="Westerberg I."/>
            <person name="Brannstrom I.O."/>
            <person name="Guillou S."/>
            <person name="Cros-Aarteil S."/>
            <person name="Calhoun S."/>
            <person name="Kuo A."/>
            <person name="Mondo S."/>
            <person name="Pangilinan J."/>
            <person name="Riley R."/>
            <person name="Labutti K."/>
            <person name="Andreopoulos B."/>
            <person name="Lipzen A."/>
            <person name="Chen C."/>
            <person name="Yanf M."/>
            <person name="Daum C."/>
            <person name="Ng V."/>
            <person name="Clum A."/>
            <person name="Steindorff A."/>
            <person name="Ohm R."/>
            <person name="Martin F."/>
            <person name="Silar P."/>
            <person name="Natvig D."/>
            <person name="Lalanne C."/>
            <person name="Gautier V."/>
            <person name="Ament-Velasquez S.L."/>
            <person name="Kruys A."/>
            <person name="Hutchinson M.I."/>
            <person name="Powell A.J."/>
            <person name="Barry K."/>
            <person name="Miller A.N."/>
            <person name="Grigoriev I.V."/>
            <person name="Debuchy R."/>
            <person name="Gladieux P."/>
            <person name="Thoren M.H."/>
            <person name="Johannesson H."/>
        </authorList>
    </citation>
    <scope>NUCLEOTIDE SEQUENCE</scope>
    <source>
        <strain evidence="2">CBS 118394</strain>
    </source>
</reference>
<dbReference type="Proteomes" id="UP001283341">
    <property type="component" value="Unassembled WGS sequence"/>
</dbReference>
<protein>
    <recommendedName>
        <fullName evidence="1">Fatty acid desaturase domain-containing protein</fullName>
    </recommendedName>
</protein>
<dbReference type="EMBL" id="JAUEDM010000003">
    <property type="protein sequence ID" value="KAK3323080.1"/>
    <property type="molecule type" value="Genomic_DNA"/>
</dbReference>